<feature type="region of interest" description="Disordered" evidence="1">
    <location>
        <begin position="88"/>
        <end position="120"/>
    </location>
</feature>
<protein>
    <submittedName>
        <fullName evidence="2">Uncharacterized protein</fullName>
    </submittedName>
</protein>
<feature type="compositionally biased region" description="Basic and acidic residues" evidence="1">
    <location>
        <begin position="107"/>
        <end position="120"/>
    </location>
</feature>
<sequence length="120" mass="13065">MKDPDWLTSKERHACGLSSQVTRVRGGYWHALCRPGPCGGHGSYQLRHPTHKVNAMNTDSFGENYPAQVSTLSFTPPASMTHQLAISGGPRTTAHGLLPSGTCTWPHQERRGDPDSSGRE</sequence>
<accession>A0A022VTJ0</accession>
<reference evidence="2" key="1">
    <citation type="submission" date="2014-02" db="EMBL/GenBank/DDBJ databases">
        <title>The Genome Sequence of Trichophyton rubrum (morphotype fischeri) CBS 288.86.</title>
        <authorList>
            <consortium name="The Broad Institute Genomics Platform"/>
            <person name="Cuomo C.A."/>
            <person name="White T.C."/>
            <person name="Graser Y."/>
            <person name="Martinez-Rossi N."/>
            <person name="Heitman J."/>
            <person name="Young S.K."/>
            <person name="Zeng Q."/>
            <person name="Gargeya S."/>
            <person name="Abouelleil A."/>
            <person name="Alvarado L."/>
            <person name="Chapman S.B."/>
            <person name="Gainer-Dewar J."/>
            <person name="Goldberg J."/>
            <person name="Griggs A."/>
            <person name="Gujja S."/>
            <person name="Hansen M."/>
            <person name="Howarth C."/>
            <person name="Imamovic A."/>
            <person name="Larimer J."/>
            <person name="Martinez D."/>
            <person name="Murphy C."/>
            <person name="Pearson M.D."/>
            <person name="Persinoti G."/>
            <person name="Poon T."/>
            <person name="Priest M."/>
            <person name="Roberts A.D."/>
            <person name="Saif S."/>
            <person name="Shea T.D."/>
            <person name="Sykes S.N."/>
            <person name="Wortman J."/>
            <person name="Nusbaum C."/>
            <person name="Birren B."/>
        </authorList>
    </citation>
    <scope>NUCLEOTIDE SEQUENCE [LARGE SCALE GENOMIC DNA]</scope>
    <source>
        <strain evidence="2">CBS 288.86</strain>
    </source>
</reference>
<dbReference type="AlphaFoldDB" id="A0A022VTJ0"/>
<gene>
    <name evidence="2" type="ORF">H103_07067</name>
</gene>
<dbReference type="Proteomes" id="UP000023758">
    <property type="component" value="Unassembled WGS sequence"/>
</dbReference>
<dbReference type="HOGENOM" id="CLU_2051332_0_0_1"/>
<evidence type="ECO:0000256" key="1">
    <source>
        <dbReference type="SAM" id="MobiDB-lite"/>
    </source>
</evidence>
<evidence type="ECO:0000313" key="2">
    <source>
        <dbReference type="EMBL" id="EZF49361.1"/>
    </source>
</evidence>
<name>A0A022VTJ0_TRIRU</name>
<dbReference type="EMBL" id="KK207904">
    <property type="protein sequence ID" value="EZF49361.1"/>
    <property type="molecule type" value="Genomic_DNA"/>
</dbReference>
<organism evidence="2">
    <name type="scientific">Trichophyton rubrum CBS 288.86</name>
    <dbReference type="NCBI Taxonomy" id="1215330"/>
    <lineage>
        <taxon>Eukaryota</taxon>
        <taxon>Fungi</taxon>
        <taxon>Dikarya</taxon>
        <taxon>Ascomycota</taxon>
        <taxon>Pezizomycotina</taxon>
        <taxon>Eurotiomycetes</taxon>
        <taxon>Eurotiomycetidae</taxon>
        <taxon>Onygenales</taxon>
        <taxon>Arthrodermataceae</taxon>
        <taxon>Trichophyton</taxon>
    </lineage>
</organism>
<proteinExistence type="predicted"/>